<evidence type="ECO:0000313" key="3">
    <source>
        <dbReference type="Proteomes" id="UP000076567"/>
    </source>
</evidence>
<dbReference type="CDD" id="cd04301">
    <property type="entry name" value="NAT_SF"/>
    <property type="match status" value="1"/>
</dbReference>
<dbReference type="Pfam" id="PF00583">
    <property type="entry name" value="Acetyltransf_1"/>
    <property type="match status" value="1"/>
</dbReference>
<feature type="domain" description="N-acetyltransferase" evidence="1">
    <location>
        <begin position="7"/>
        <end position="168"/>
    </location>
</feature>
<name>A0A161RW57_9BACL</name>
<dbReference type="InterPro" id="IPR016181">
    <property type="entry name" value="Acyl_CoA_acyltransferase"/>
</dbReference>
<dbReference type="Gene3D" id="3.40.630.30">
    <property type="match status" value="1"/>
</dbReference>
<comment type="caution">
    <text evidence="2">The sequence shown here is derived from an EMBL/GenBank/DDBJ whole genome shotgun (WGS) entry which is preliminary data.</text>
</comment>
<proteinExistence type="predicted"/>
<accession>A0A161RW57</accession>
<evidence type="ECO:0000313" key="2">
    <source>
        <dbReference type="EMBL" id="KZE68846.1"/>
    </source>
</evidence>
<dbReference type="Proteomes" id="UP000076567">
    <property type="component" value="Unassembled WGS sequence"/>
</dbReference>
<dbReference type="GO" id="GO:0016747">
    <property type="term" value="F:acyltransferase activity, transferring groups other than amino-acyl groups"/>
    <property type="evidence" value="ECO:0007669"/>
    <property type="project" value="InterPro"/>
</dbReference>
<dbReference type="OrthoDB" id="69535at2"/>
<dbReference type="AlphaFoldDB" id="A0A161RW57"/>
<keyword evidence="3" id="KW-1185">Reference proteome</keyword>
<gene>
    <name evidence="2" type="ORF">AWM68_00795</name>
</gene>
<evidence type="ECO:0000259" key="1">
    <source>
        <dbReference type="PROSITE" id="PS51186"/>
    </source>
</evidence>
<dbReference type="SUPFAM" id="SSF55729">
    <property type="entry name" value="Acyl-CoA N-acyltransferases (Nat)"/>
    <property type="match status" value="1"/>
</dbReference>
<dbReference type="RefSeq" id="WP_066236156.1">
    <property type="nucleotide sequence ID" value="NZ_LRFC01000001.1"/>
</dbReference>
<protein>
    <submittedName>
        <fullName evidence="2">Acetyltransferase</fullName>
    </submittedName>
</protein>
<sequence>MAKTANIIFKKAGTEDVSGIARVCREGWRATYGYLEDEAYVNQVIEEYYNEDRILKEVTEFSDYWHGYFVAKENGQVVGAIGGGTTGEKAGEIFVFYMDPIKRNMGIGSQLLNYYTNYQKNLGIKEQWLSAQKDNEKGIPFYEAKGFVKQSEKMSEGSDKYISIRYMREI</sequence>
<keyword evidence="2" id="KW-0808">Transferase</keyword>
<dbReference type="EMBL" id="LRFC01000001">
    <property type="protein sequence ID" value="KZE68846.1"/>
    <property type="molecule type" value="Genomic_DNA"/>
</dbReference>
<reference evidence="3" key="1">
    <citation type="submission" date="2016-01" db="EMBL/GenBank/DDBJ databases">
        <title>Draft genome of Chromobacterium sp. F49.</title>
        <authorList>
            <person name="Hong K.W."/>
        </authorList>
    </citation>
    <scope>NUCLEOTIDE SEQUENCE [LARGE SCALE GENOMIC DNA]</scope>
    <source>
        <strain evidence="3">P7IIIA</strain>
    </source>
</reference>
<dbReference type="InterPro" id="IPR000182">
    <property type="entry name" value="GNAT_dom"/>
</dbReference>
<organism evidence="2 3">
    <name type="scientific">Fictibacillus phosphorivorans</name>
    <dbReference type="NCBI Taxonomy" id="1221500"/>
    <lineage>
        <taxon>Bacteria</taxon>
        <taxon>Bacillati</taxon>
        <taxon>Bacillota</taxon>
        <taxon>Bacilli</taxon>
        <taxon>Bacillales</taxon>
        <taxon>Fictibacillaceae</taxon>
        <taxon>Fictibacillus</taxon>
    </lineage>
</organism>
<dbReference type="PROSITE" id="PS51186">
    <property type="entry name" value="GNAT"/>
    <property type="match status" value="1"/>
</dbReference>